<proteinExistence type="predicted"/>
<gene>
    <name evidence="1" type="ORF">P5673_001308</name>
</gene>
<comment type="caution">
    <text evidence="1">The sequence shown here is derived from an EMBL/GenBank/DDBJ whole genome shotgun (WGS) entry which is preliminary data.</text>
</comment>
<protein>
    <submittedName>
        <fullName evidence="1">Uncharacterized protein</fullName>
    </submittedName>
</protein>
<evidence type="ECO:0000313" key="2">
    <source>
        <dbReference type="Proteomes" id="UP001249851"/>
    </source>
</evidence>
<reference evidence="1" key="2">
    <citation type="journal article" date="2023" name="Science">
        <title>Genomic signatures of disease resistance in endangered staghorn corals.</title>
        <authorList>
            <person name="Vollmer S.V."/>
            <person name="Selwyn J.D."/>
            <person name="Despard B.A."/>
            <person name="Roesel C.L."/>
        </authorList>
    </citation>
    <scope>NUCLEOTIDE SEQUENCE</scope>
    <source>
        <strain evidence="1">K2</strain>
    </source>
</reference>
<dbReference type="AlphaFoldDB" id="A0AAD9VGI0"/>
<organism evidence="1 2">
    <name type="scientific">Acropora cervicornis</name>
    <name type="common">Staghorn coral</name>
    <dbReference type="NCBI Taxonomy" id="6130"/>
    <lineage>
        <taxon>Eukaryota</taxon>
        <taxon>Metazoa</taxon>
        <taxon>Cnidaria</taxon>
        <taxon>Anthozoa</taxon>
        <taxon>Hexacorallia</taxon>
        <taxon>Scleractinia</taxon>
        <taxon>Astrocoeniina</taxon>
        <taxon>Acroporidae</taxon>
        <taxon>Acropora</taxon>
    </lineage>
</organism>
<dbReference type="EMBL" id="JARQWQ010000002">
    <property type="protein sequence ID" value="KAK2573631.1"/>
    <property type="molecule type" value="Genomic_DNA"/>
</dbReference>
<dbReference type="Proteomes" id="UP001249851">
    <property type="component" value="Unassembled WGS sequence"/>
</dbReference>
<reference evidence="1" key="1">
    <citation type="journal article" date="2023" name="G3 (Bethesda)">
        <title>Whole genome assembly and annotation of the endangered Caribbean coral Acropora cervicornis.</title>
        <authorList>
            <person name="Selwyn J.D."/>
            <person name="Vollmer S.V."/>
        </authorList>
    </citation>
    <scope>NUCLEOTIDE SEQUENCE</scope>
    <source>
        <strain evidence="1">K2</strain>
    </source>
</reference>
<keyword evidence="2" id="KW-1185">Reference proteome</keyword>
<sequence length="87" mass="9609">MEFPIVNATIKFSPVKKEKKATSNNRFVVKEVKCANQKPSTKPLVASKVVEVSVPREALNSRSQQTYALPSVPLIEVNINKHGFQSG</sequence>
<name>A0AAD9VGI0_ACRCE</name>
<evidence type="ECO:0000313" key="1">
    <source>
        <dbReference type="EMBL" id="KAK2573631.1"/>
    </source>
</evidence>
<accession>A0AAD9VGI0</accession>